<keyword evidence="3" id="KW-1185">Reference proteome</keyword>
<proteinExistence type="predicted"/>
<protein>
    <submittedName>
        <fullName evidence="2">Uncharacterized conserved protein</fullName>
    </submittedName>
</protein>
<organism evidence="2 3">
    <name type="scientific">Hahella chejuensis (strain KCTC 2396)</name>
    <dbReference type="NCBI Taxonomy" id="349521"/>
    <lineage>
        <taxon>Bacteria</taxon>
        <taxon>Pseudomonadati</taxon>
        <taxon>Pseudomonadota</taxon>
        <taxon>Gammaproteobacteria</taxon>
        <taxon>Oceanospirillales</taxon>
        <taxon>Hahellaceae</taxon>
        <taxon>Hahella</taxon>
    </lineage>
</organism>
<evidence type="ECO:0000313" key="2">
    <source>
        <dbReference type="EMBL" id="ABC27712.1"/>
    </source>
</evidence>
<dbReference type="Proteomes" id="UP000000238">
    <property type="component" value="Chromosome"/>
</dbReference>
<sequence length="251" mass="27850">MMWIMGAGVVKEAALNYLIIVVALAVLAGVTYYGYQQYRKAVRNRRVRFIDNYRFPPTIDRRIARKYPHLTPAQVEKVLTGLREYFHICRMANGRMVSMPSQVVDVAWHEFILFTRRYEKFCDEAFGRFLHHTPAEGMGKPANIQDGVKLAWRLSCLRENIDPLRPRALPILFALDAELKIPDGFYYSLDCTGRNDHCASNIGCSGSSSSCSSDCAGDWGGSSSSRRYNDNDSDSGSSCGSSCGGGCGGGD</sequence>
<feature type="region of interest" description="Disordered" evidence="1">
    <location>
        <begin position="205"/>
        <end position="251"/>
    </location>
</feature>
<evidence type="ECO:0000256" key="1">
    <source>
        <dbReference type="SAM" id="MobiDB-lite"/>
    </source>
</evidence>
<name>Q2SNR2_HAHCH</name>
<feature type="compositionally biased region" description="Low complexity" evidence="1">
    <location>
        <begin position="205"/>
        <end position="226"/>
    </location>
</feature>
<dbReference type="KEGG" id="hch:HCH_00819"/>
<dbReference type="EMBL" id="CP000155">
    <property type="protein sequence ID" value="ABC27712.1"/>
    <property type="molecule type" value="Genomic_DNA"/>
</dbReference>
<evidence type="ECO:0000313" key="3">
    <source>
        <dbReference type="Proteomes" id="UP000000238"/>
    </source>
</evidence>
<reference evidence="2 3" key="1">
    <citation type="journal article" date="2005" name="Nucleic Acids Res.">
        <title>Genomic blueprint of Hahella chejuensis, a marine microbe producing an algicidal agent.</title>
        <authorList>
            <person name="Jeong H."/>
            <person name="Yim J.H."/>
            <person name="Lee C."/>
            <person name="Choi S.-H."/>
            <person name="Park Y.K."/>
            <person name="Yoon S.H."/>
            <person name="Hur C.-G."/>
            <person name="Kang H.-Y."/>
            <person name="Kim D."/>
            <person name="Lee H.H."/>
            <person name="Park K.H."/>
            <person name="Park S.-H."/>
            <person name="Park H.-S."/>
            <person name="Lee H.K."/>
            <person name="Oh T.K."/>
            <person name="Kim J.F."/>
        </authorList>
    </citation>
    <scope>NUCLEOTIDE SEQUENCE [LARGE SCALE GENOMIC DNA]</scope>
    <source>
        <strain evidence="2 3">KCTC 2396</strain>
    </source>
</reference>
<dbReference type="InterPro" id="IPR017008">
    <property type="entry name" value="UCP032817-like"/>
</dbReference>
<dbReference type="eggNOG" id="COG4278">
    <property type="taxonomic scope" value="Bacteria"/>
</dbReference>
<accession>Q2SNR2</accession>
<dbReference type="PIRSF" id="PIRSF032817">
    <property type="entry name" value="UCP032817"/>
    <property type="match status" value="1"/>
</dbReference>
<dbReference type="AlphaFoldDB" id="Q2SNR2"/>
<feature type="compositionally biased region" description="Gly residues" evidence="1">
    <location>
        <begin position="242"/>
        <end position="251"/>
    </location>
</feature>
<gene>
    <name evidence="2" type="ordered locus">HCH_00819</name>
</gene>
<dbReference type="HOGENOM" id="CLU_087628_0_0_6"/>
<dbReference type="STRING" id="349521.HCH_00819"/>